<proteinExistence type="predicted"/>
<name>A0A2P4EUE1_9GAMM</name>
<dbReference type="Proteomes" id="UP000243451">
    <property type="component" value="Unassembled WGS sequence"/>
</dbReference>
<accession>A0A2P4EUE1</accession>
<protein>
    <recommendedName>
        <fullName evidence="3">DUF1853 family protein</fullName>
    </recommendedName>
</protein>
<dbReference type="EMBL" id="PPSK01000010">
    <property type="protein sequence ID" value="POB03066.1"/>
    <property type="molecule type" value="Genomic_DNA"/>
</dbReference>
<dbReference type="RefSeq" id="WP_104738687.1">
    <property type="nucleotide sequence ID" value="NZ_BMHR01000010.1"/>
</dbReference>
<sequence length="301" mass="33629">MLPVFAHASVRDMAWIAFSPALLDDQLLPMRDPLRGSVWRDDPEQLLHALALLDEDPATLEALLGDSPDRRLGNYYERLWHALLTLAPDTRILAHNLALRDGAHTYGELDLIIQAADSAIVHLELAIKFYLARPELPLASGQTSDPASWWGVDPRDNLANKLKRLREHQLPLGGRLAELATTHRALPLPDCSAAWLQGGLFQPLHNPVPPVLGQIITAAPYHWCHRHELVSLDVEERWLPMAHKAWLMPPAASEAPVLGPSEMRARSDRSGNKRAVMFCRAGQALLESERLLCVDDVWPHD</sequence>
<evidence type="ECO:0000313" key="2">
    <source>
        <dbReference type="Proteomes" id="UP000243451"/>
    </source>
</evidence>
<dbReference type="OrthoDB" id="378654at2"/>
<dbReference type="Pfam" id="PF08907">
    <property type="entry name" value="DUF1853"/>
    <property type="match status" value="1"/>
</dbReference>
<comment type="caution">
    <text evidence="1">The sequence shown here is derived from an EMBL/GenBank/DDBJ whole genome shotgun (WGS) entry which is preliminary data.</text>
</comment>
<evidence type="ECO:0000313" key="1">
    <source>
        <dbReference type="EMBL" id="POB03066.1"/>
    </source>
</evidence>
<reference evidence="1 2" key="1">
    <citation type="submission" date="2018-01" db="EMBL/GenBank/DDBJ databases">
        <title>Draft genome of the type strain Pseudomonas oceani DSM 100277 isolated from the deep water in Okinawa trough, northwestern Pacific Ocean.</title>
        <authorList>
            <person name="Gomila M."/>
            <person name="Mulet M."/>
            <person name="Garcia-Valdes E."/>
            <person name="Lalucat J."/>
        </authorList>
    </citation>
    <scope>NUCLEOTIDE SEQUENCE [LARGE SCALE GENOMIC DNA]</scope>
    <source>
        <strain evidence="1 2">DSM 100277</strain>
    </source>
</reference>
<evidence type="ECO:0008006" key="3">
    <source>
        <dbReference type="Google" id="ProtNLM"/>
    </source>
</evidence>
<organism evidence="1 2">
    <name type="scientific">Halopseudomonas oceani</name>
    <dbReference type="NCBI Taxonomy" id="1708783"/>
    <lineage>
        <taxon>Bacteria</taxon>
        <taxon>Pseudomonadati</taxon>
        <taxon>Pseudomonadota</taxon>
        <taxon>Gammaproteobacteria</taxon>
        <taxon>Pseudomonadales</taxon>
        <taxon>Pseudomonadaceae</taxon>
        <taxon>Halopseudomonas</taxon>
    </lineage>
</organism>
<dbReference type="AlphaFoldDB" id="A0A2P4EUE1"/>
<gene>
    <name evidence="1" type="ORF">C1949_11935</name>
</gene>
<dbReference type="InterPro" id="IPR015003">
    <property type="entry name" value="DUF1853"/>
</dbReference>
<keyword evidence="2" id="KW-1185">Reference proteome</keyword>